<comment type="caution">
    <text evidence="7">The sequence shown here is derived from an EMBL/GenBank/DDBJ whole genome shotgun (WGS) entry which is preliminary data.</text>
</comment>
<feature type="domain" description="Zinc finger DksA/TraR C4-type" evidence="6">
    <location>
        <begin position="84"/>
        <end position="118"/>
    </location>
</feature>
<name>A0A7Y6TVY7_9BURK</name>
<dbReference type="Pfam" id="PF01258">
    <property type="entry name" value="zf-dskA_traR"/>
    <property type="match status" value="1"/>
</dbReference>
<dbReference type="GO" id="GO:0008270">
    <property type="term" value="F:zinc ion binding"/>
    <property type="evidence" value="ECO:0007669"/>
    <property type="project" value="UniProtKB-KW"/>
</dbReference>
<feature type="zinc finger region" description="dksA C4-type" evidence="4">
    <location>
        <begin position="89"/>
        <end position="113"/>
    </location>
</feature>
<keyword evidence="3" id="KW-0862">Zinc</keyword>
<keyword evidence="8" id="KW-1185">Reference proteome</keyword>
<dbReference type="SUPFAM" id="SSF109635">
    <property type="entry name" value="DnaK suppressor protein DksA, alpha-hairpin domain"/>
    <property type="match status" value="1"/>
</dbReference>
<evidence type="ECO:0000259" key="6">
    <source>
        <dbReference type="Pfam" id="PF01258"/>
    </source>
</evidence>
<sequence length="130" mass="14523">MPLHDEQIQRLRARLEQRASELRDELDASKEADASETQQPHNQVEDLAERGEQITREIVTDGERERDFRELREVQLALGRISAGGYGICVDCGVDIPTARLEAQPWAARCIECQTRFEAEGGQPPLGAPG</sequence>
<dbReference type="SUPFAM" id="SSF57716">
    <property type="entry name" value="Glucocorticoid receptor-like (DNA-binding domain)"/>
    <property type="match status" value="1"/>
</dbReference>
<evidence type="ECO:0000256" key="4">
    <source>
        <dbReference type="PROSITE-ProRule" id="PRU00510"/>
    </source>
</evidence>
<dbReference type="InterPro" id="IPR037187">
    <property type="entry name" value="DnaK_N"/>
</dbReference>
<dbReference type="InterPro" id="IPR000962">
    <property type="entry name" value="Znf_DskA_TraR"/>
</dbReference>
<reference evidence="7 8" key="1">
    <citation type="submission" date="2020-06" db="EMBL/GenBank/DDBJ databases">
        <title>Schlegella sp. ID0723 isolated from air conditioner.</title>
        <authorList>
            <person name="Kim D.Y."/>
            <person name="Kim D.-U."/>
        </authorList>
    </citation>
    <scope>NUCLEOTIDE SEQUENCE [LARGE SCALE GENOMIC DNA]</scope>
    <source>
        <strain evidence="7 8">ID0723</strain>
    </source>
</reference>
<dbReference type="RefSeq" id="WP_176067568.1">
    <property type="nucleotide sequence ID" value="NZ_JABWMJ010000003.1"/>
</dbReference>
<accession>A0A7Y6TVY7</accession>
<dbReference type="AlphaFoldDB" id="A0A7Y6TVY7"/>
<feature type="region of interest" description="Disordered" evidence="5">
    <location>
        <begin position="19"/>
        <end position="51"/>
    </location>
</feature>
<dbReference type="PANTHER" id="PTHR33823">
    <property type="entry name" value="RNA POLYMERASE-BINDING TRANSCRIPTION FACTOR DKSA-RELATED"/>
    <property type="match status" value="1"/>
</dbReference>
<dbReference type="Gene3D" id="1.20.120.910">
    <property type="entry name" value="DksA, coiled-coil domain"/>
    <property type="match status" value="1"/>
</dbReference>
<gene>
    <name evidence="7" type="ORF">HQN59_07090</name>
</gene>
<organism evidence="7 8">
    <name type="scientific">Piscinibacter koreensis</name>
    <dbReference type="NCBI Taxonomy" id="2742824"/>
    <lineage>
        <taxon>Bacteria</taxon>
        <taxon>Pseudomonadati</taxon>
        <taxon>Pseudomonadota</taxon>
        <taxon>Betaproteobacteria</taxon>
        <taxon>Burkholderiales</taxon>
        <taxon>Sphaerotilaceae</taxon>
        <taxon>Piscinibacter</taxon>
    </lineage>
</organism>
<dbReference type="EMBL" id="JABWMJ010000003">
    <property type="protein sequence ID" value="NUZ05525.1"/>
    <property type="molecule type" value="Genomic_DNA"/>
</dbReference>
<proteinExistence type="predicted"/>
<evidence type="ECO:0000256" key="2">
    <source>
        <dbReference type="ARBA" id="ARBA00022771"/>
    </source>
</evidence>
<evidence type="ECO:0000313" key="8">
    <source>
        <dbReference type="Proteomes" id="UP000529637"/>
    </source>
</evidence>
<evidence type="ECO:0000256" key="3">
    <source>
        <dbReference type="ARBA" id="ARBA00022833"/>
    </source>
</evidence>
<evidence type="ECO:0000313" key="7">
    <source>
        <dbReference type="EMBL" id="NUZ05525.1"/>
    </source>
</evidence>
<evidence type="ECO:0000256" key="1">
    <source>
        <dbReference type="ARBA" id="ARBA00022723"/>
    </source>
</evidence>
<protein>
    <submittedName>
        <fullName evidence="7">TraR/DksA family transcriptional regulator</fullName>
    </submittedName>
</protein>
<keyword evidence="1" id="KW-0479">Metal-binding</keyword>
<evidence type="ECO:0000256" key="5">
    <source>
        <dbReference type="SAM" id="MobiDB-lite"/>
    </source>
</evidence>
<feature type="compositionally biased region" description="Basic and acidic residues" evidence="5">
    <location>
        <begin position="19"/>
        <end position="33"/>
    </location>
</feature>
<keyword evidence="2" id="KW-0863">Zinc-finger</keyword>
<dbReference type="Proteomes" id="UP000529637">
    <property type="component" value="Unassembled WGS sequence"/>
</dbReference>
<dbReference type="PANTHER" id="PTHR33823:SF4">
    <property type="entry name" value="GENERAL STRESS PROTEIN 16O"/>
    <property type="match status" value="1"/>
</dbReference>
<dbReference type="PROSITE" id="PS51128">
    <property type="entry name" value="ZF_DKSA_2"/>
    <property type="match status" value="1"/>
</dbReference>